<comment type="similarity">
    <text evidence="21">Belongs to the protein kinase superfamily. Tyr protein kinase family. Insulin receptor subfamily.</text>
</comment>
<evidence type="ECO:0000256" key="13">
    <source>
        <dbReference type="ARBA" id="ARBA00022989"/>
    </source>
</evidence>
<feature type="region of interest" description="Disordered" evidence="23">
    <location>
        <begin position="304"/>
        <end position="324"/>
    </location>
</feature>
<evidence type="ECO:0000256" key="9">
    <source>
        <dbReference type="ARBA" id="ARBA00022737"/>
    </source>
</evidence>
<feature type="compositionally biased region" description="Basic and acidic residues" evidence="23">
    <location>
        <begin position="1609"/>
        <end position="1619"/>
    </location>
</feature>
<dbReference type="GeneID" id="101863472"/>
<evidence type="ECO:0000313" key="28">
    <source>
        <dbReference type="Proteomes" id="UP000694888"/>
    </source>
</evidence>
<dbReference type="Gene3D" id="1.10.510.10">
    <property type="entry name" value="Transferase(Phosphotransferase) domain 1"/>
    <property type="match status" value="1"/>
</dbReference>
<keyword evidence="16 21" id="KW-0675">Receptor</keyword>
<evidence type="ECO:0000256" key="1">
    <source>
        <dbReference type="ARBA" id="ARBA00001936"/>
    </source>
</evidence>
<evidence type="ECO:0000256" key="4">
    <source>
        <dbReference type="ARBA" id="ARBA00022679"/>
    </source>
</evidence>
<dbReference type="Gene3D" id="2.10.220.10">
    <property type="entry name" value="Hormone Receptor, Insulin-like Growth Factor Receptor 1, Chain A, domain 2"/>
    <property type="match status" value="1"/>
</dbReference>
<feature type="compositionally biased region" description="Acidic residues" evidence="23">
    <location>
        <begin position="1448"/>
        <end position="1463"/>
    </location>
</feature>
<dbReference type="Proteomes" id="UP000694888">
    <property type="component" value="Unplaced"/>
</dbReference>
<dbReference type="CDD" id="cd00063">
    <property type="entry name" value="FN3"/>
    <property type="match status" value="3"/>
</dbReference>
<dbReference type="InterPro" id="IPR000719">
    <property type="entry name" value="Prot_kinase_dom"/>
</dbReference>
<evidence type="ECO:0000256" key="7">
    <source>
        <dbReference type="ARBA" id="ARBA00022723"/>
    </source>
</evidence>
<keyword evidence="5" id="KW-0165">Cleavage on pair of basic residues</keyword>
<dbReference type="SUPFAM" id="SSF49265">
    <property type="entry name" value="Fibronectin type III"/>
    <property type="match status" value="2"/>
</dbReference>
<evidence type="ECO:0000256" key="11">
    <source>
        <dbReference type="ARBA" id="ARBA00022777"/>
    </source>
</evidence>
<feature type="coiled-coil region" evidence="22">
    <location>
        <begin position="697"/>
        <end position="755"/>
    </location>
</feature>
<dbReference type="Gene3D" id="2.60.40.10">
    <property type="entry name" value="Immunoglobulins"/>
    <property type="match status" value="4"/>
</dbReference>
<evidence type="ECO:0000256" key="17">
    <source>
        <dbReference type="ARBA" id="ARBA00023180"/>
    </source>
</evidence>
<dbReference type="InterPro" id="IPR000494">
    <property type="entry name" value="Rcpt_L-dom"/>
</dbReference>
<dbReference type="InterPro" id="IPR050122">
    <property type="entry name" value="RTK"/>
</dbReference>
<keyword evidence="3 21" id="KW-0597">Phosphoprotein</keyword>
<dbReference type="SUPFAM" id="SSF56112">
    <property type="entry name" value="Protein kinase-like (PK-like)"/>
    <property type="match status" value="1"/>
</dbReference>
<dbReference type="CDD" id="cd05032">
    <property type="entry name" value="PTKc_InsR_like"/>
    <property type="match status" value="1"/>
</dbReference>
<feature type="compositionally biased region" description="Low complexity" evidence="23">
    <location>
        <begin position="1652"/>
        <end position="1675"/>
    </location>
</feature>
<evidence type="ECO:0000256" key="18">
    <source>
        <dbReference type="ARBA" id="ARBA00023211"/>
    </source>
</evidence>
<name>A0ABM0ZW99_APLCA</name>
<dbReference type="InterPro" id="IPR017441">
    <property type="entry name" value="Protein_kinase_ATP_BS"/>
</dbReference>
<keyword evidence="14 24" id="KW-0472">Membrane</keyword>
<keyword evidence="17" id="KW-0325">Glycoprotein</keyword>
<comment type="subcellular location">
    <subcellularLocation>
        <location evidence="2">Membrane</location>
        <topology evidence="2">Single-pass type I membrane protein</topology>
    </subcellularLocation>
</comment>
<feature type="domain" description="Fibronectin type-III" evidence="27">
    <location>
        <begin position="522"/>
        <end position="637"/>
    </location>
</feature>
<feature type="domain" description="Fibronectin type-III" evidence="27">
    <location>
        <begin position="641"/>
        <end position="737"/>
    </location>
</feature>
<dbReference type="PROSITE" id="PS50853">
    <property type="entry name" value="FN3"/>
    <property type="match status" value="3"/>
</dbReference>
<evidence type="ECO:0000256" key="24">
    <source>
        <dbReference type="SAM" id="Phobius"/>
    </source>
</evidence>
<dbReference type="SMART" id="SM00060">
    <property type="entry name" value="FN3"/>
    <property type="match status" value="3"/>
</dbReference>
<evidence type="ECO:0000256" key="22">
    <source>
        <dbReference type="SAM" id="Coils"/>
    </source>
</evidence>
<evidence type="ECO:0000259" key="26">
    <source>
        <dbReference type="PROSITE" id="PS50011"/>
    </source>
</evidence>
<dbReference type="InterPro" id="IPR001245">
    <property type="entry name" value="Ser-Thr/Tyr_kinase_cat_dom"/>
</dbReference>
<gene>
    <name evidence="29" type="primary">LOC101863472</name>
</gene>
<dbReference type="Gene3D" id="3.80.20.20">
    <property type="entry name" value="Receptor L-domain"/>
    <property type="match status" value="2"/>
</dbReference>
<keyword evidence="13 24" id="KW-1133">Transmembrane helix</keyword>
<dbReference type="InterPro" id="IPR002011">
    <property type="entry name" value="Tyr_kinase_rcpt_2_CS"/>
</dbReference>
<evidence type="ECO:0000256" key="20">
    <source>
        <dbReference type="PROSITE-ProRule" id="PRU10141"/>
    </source>
</evidence>
<organism evidence="28 29">
    <name type="scientific">Aplysia californica</name>
    <name type="common">California sea hare</name>
    <dbReference type="NCBI Taxonomy" id="6500"/>
    <lineage>
        <taxon>Eukaryota</taxon>
        <taxon>Metazoa</taxon>
        <taxon>Spiralia</taxon>
        <taxon>Lophotrochozoa</taxon>
        <taxon>Mollusca</taxon>
        <taxon>Gastropoda</taxon>
        <taxon>Heterobranchia</taxon>
        <taxon>Euthyneura</taxon>
        <taxon>Tectipleura</taxon>
        <taxon>Aplysiida</taxon>
        <taxon>Aplysioidea</taxon>
        <taxon>Aplysiidae</taxon>
        <taxon>Aplysia</taxon>
    </lineage>
</organism>
<dbReference type="PROSITE" id="PS00239">
    <property type="entry name" value="RECEPTOR_TYR_KIN_II"/>
    <property type="match status" value="1"/>
</dbReference>
<keyword evidence="10 20" id="KW-0547">Nucleotide-binding</keyword>
<keyword evidence="6 21" id="KW-0812">Transmembrane</keyword>
<evidence type="ECO:0000256" key="25">
    <source>
        <dbReference type="SAM" id="SignalP"/>
    </source>
</evidence>
<feature type="compositionally biased region" description="Acidic residues" evidence="23">
    <location>
        <begin position="1501"/>
        <end position="1510"/>
    </location>
</feature>
<evidence type="ECO:0000256" key="3">
    <source>
        <dbReference type="ARBA" id="ARBA00022553"/>
    </source>
</evidence>
<feature type="domain" description="Fibronectin type-III" evidence="27">
    <location>
        <begin position="962"/>
        <end position="1063"/>
    </location>
</feature>
<keyword evidence="28" id="KW-1185">Reference proteome</keyword>
<evidence type="ECO:0000256" key="14">
    <source>
        <dbReference type="ARBA" id="ARBA00023136"/>
    </source>
</evidence>
<dbReference type="PANTHER" id="PTHR24416">
    <property type="entry name" value="TYROSINE-PROTEIN KINASE RECEPTOR"/>
    <property type="match status" value="1"/>
</dbReference>
<evidence type="ECO:0000256" key="16">
    <source>
        <dbReference type="ARBA" id="ARBA00023170"/>
    </source>
</evidence>
<dbReference type="InterPro" id="IPR009030">
    <property type="entry name" value="Growth_fac_rcpt_cys_sf"/>
</dbReference>
<feature type="domain" description="Protein kinase" evidence="26">
    <location>
        <begin position="1133"/>
        <end position="1403"/>
    </location>
</feature>
<evidence type="ECO:0000259" key="27">
    <source>
        <dbReference type="PROSITE" id="PS50853"/>
    </source>
</evidence>
<evidence type="ECO:0000256" key="2">
    <source>
        <dbReference type="ARBA" id="ARBA00004479"/>
    </source>
</evidence>
<evidence type="ECO:0000256" key="6">
    <source>
        <dbReference type="ARBA" id="ARBA00022692"/>
    </source>
</evidence>
<dbReference type="InterPro" id="IPR036116">
    <property type="entry name" value="FN3_sf"/>
</dbReference>
<feature type="compositionally biased region" description="Acidic residues" evidence="23">
    <location>
        <begin position="1422"/>
        <end position="1441"/>
    </location>
</feature>
<keyword evidence="15" id="KW-0829">Tyrosine-protein kinase</keyword>
<dbReference type="InterPro" id="IPR020635">
    <property type="entry name" value="Tyr_kinase_cat_dom"/>
</dbReference>
<feature type="compositionally biased region" description="Acidic residues" evidence="23">
    <location>
        <begin position="1586"/>
        <end position="1599"/>
    </location>
</feature>
<dbReference type="Pfam" id="PF01030">
    <property type="entry name" value="Recep_L_domain"/>
    <property type="match status" value="2"/>
</dbReference>
<dbReference type="InterPro" id="IPR006212">
    <property type="entry name" value="Furin_repeat"/>
</dbReference>
<dbReference type="InterPro" id="IPR011009">
    <property type="entry name" value="Kinase-like_dom_sf"/>
</dbReference>
<evidence type="ECO:0000256" key="10">
    <source>
        <dbReference type="ARBA" id="ARBA00022741"/>
    </source>
</evidence>
<keyword evidence="11" id="KW-0418">Kinase</keyword>
<dbReference type="SMART" id="SM00261">
    <property type="entry name" value="FU"/>
    <property type="match status" value="1"/>
</dbReference>
<evidence type="ECO:0000313" key="29">
    <source>
        <dbReference type="RefSeq" id="XP_012935847.1"/>
    </source>
</evidence>
<feature type="compositionally biased region" description="Basic and acidic residues" evidence="23">
    <location>
        <begin position="1464"/>
        <end position="1477"/>
    </location>
</feature>
<feature type="region of interest" description="Disordered" evidence="23">
    <location>
        <begin position="1420"/>
        <end position="1858"/>
    </location>
</feature>
<dbReference type="PROSITE" id="PS00109">
    <property type="entry name" value="PROTEIN_KINASE_TYR"/>
    <property type="match status" value="1"/>
</dbReference>
<feature type="binding site" evidence="20">
    <location>
        <position position="1166"/>
    </location>
    <ligand>
        <name>ATP</name>
        <dbReference type="ChEBI" id="CHEBI:30616"/>
    </ligand>
</feature>
<keyword evidence="9" id="KW-0677">Repeat</keyword>
<feature type="compositionally biased region" description="Polar residues" evidence="23">
    <location>
        <begin position="1701"/>
        <end position="1717"/>
    </location>
</feature>
<keyword evidence="22" id="KW-0175">Coiled coil</keyword>
<dbReference type="InterPro" id="IPR008266">
    <property type="entry name" value="Tyr_kinase_AS"/>
</dbReference>
<proteinExistence type="inferred from homology"/>
<keyword evidence="12 20" id="KW-0067">ATP-binding</keyword>
<dbReference type="RefSeq" id="XP_012935847.1">
    <property type="nucleotide sequence ID" value="XM_013080393.2"/>
</dbReference>
<dbReference type="Pfam" id="PF07714">
    <property type="entry name" value="PK_Tyr_Ser-Thr"/>
    <property type="match status" value="1"/>
</dbReference>
<feature type="signal peptide" evidence="25">
    <location>
        <begin position="1"/>
        <end position="25"/>
    </location>
</feature>
<feature type="compositionally biased region" description="Low complexity" evidence="23">
    <location>
        <begin position="1779"/>
        <end position="1834"/>
    </location>
</feature>
<dbReference type="PROSITE" id="PS50011">
    <property type="entry name" value="PROTEIN_KINASE_DOM"/>
    <property type="match status" value="1"/>
</dbReference>
<comment type="cofactor">
    <cofactor evidence="1">
        <name>Mn(2+)</name>
        <dbReference type="ChEBI" id="CHEBI:29035"/>
    </cofactor>
</comment>
<dbReference type="PROSITE" id="PS00107">
    <property type="entry name" value="PROTEIN_KINASE_ATP"/>
    <property type="match status" value="1"/>
</dbReference>
<dbReference type="PRINTS" id="PR00109">
    <property type="entry name" value="TYRKINASE"/>
</dbReference>
<dbReference type="SMART" id="SM00219">
    <property type="entry name" value="TyrKc"/>
    <property type="match status" value="1"/>
</dbReference>
<reference evidence="29" key="1">
    <citation type="submission" date="2025-08" db="UniProtKB">
        <authorList>
            <consortium name="RefSeq"/>
        </authorList>
    </citation>
    <scope>IDENTIFICATION</scope>
</reference>
<dbReference type="PANTHER" id="PTHR24416:SF525">
    <property type="entry name" value="INSULIN-LIKE RECEPTOR"/>
    <property type="match status" value="1"/>
</dbReference>
<evidence type="ECO:0000256" key="15">
    <source>
        <dbReference type="ARBA" id="ARBA00023137"/>
    </source>
</evidence>
<feature type="transmembrane region" description="Helical" evidence="24">
    <location>
        <begin position="1074"/>
        <end position="1097"/>
    </location>
</feature>
<dbReference type="EC" id="2.7.10.1" evidence="21"/>
<keyword evidence="18" id="KW-0464">Manganese</keyword>
<dbReference type="SUPFAM" id="SSF52058">
    <property type="entry name" value="L domain-like"/>
    <property type="match status" value="2"/>
</dbReference>
<evidence type="ECO:0000256" key="19">
    <source>
        <dbReference type="ARBA" id="ARBA00051243"/>
    </source>
</evidence>
<dbReference type="Pfam" id="PF00041">
    <property type="entry name" value="fn3"/>
    <property type="match status" value="2"/>
</dbReference>
<evidence type="ECO:0000256" key="12">
    <source>
        <dbReference type="ARBA" id="ARBA00022840"/>
    </source>
</evidence>
<evidence type="ECO:0000256" key="23">
    <source>
        <dbReference type="SAM" id="MobiDB-lite"/>
    </source>
</evidence>
<evidence type="ECO:0000256" key="5">
    <source>
        <dbReference type="ARBA" id="ARBA00022685"/>
    </source>
</evidence>
<feature type="chain" id="PRO_5045272563" description="Tyrosine-protein kinase receptor" evidence="25">
    <location>
        <begin position="26"/>
        <end position="1858"/>
    </location>
</feature>
<accession>A0ABM0ZW99</accession>
<keyword evidence="8 25" id="KW-0732">Signal</keyword>
<dbReference type="InterPro" id="IPR006211">
    <property type="entry name" value="Furin-like_Cys-rich_dom"/>
</dbReference>
<dbReference type="InterPro" id="IPR003961">
    <property type="entry name" value="FN3_dom"/>
</dbReference>
<evidence type="ECO:0000256" key="21">
    <source>
        <dbReference type="RuleBase" id="RU000312"/>
    </source>
</evidence>
<evidence type="ECO:0000256" key="8">
    <source>
        <dbReference type="ARBA" id="ARBA00022729"/>
    </source>
</evidence>
<sequence>MAPRKWWMLLLLLLLLLVMEPPLLTFRGVDAVSCGDRAVKVPEEAKDGVCSDMQIRNGVKNLEALTNCSVIQGSLHISLMDNVAPEEFEKYSFPELREITGHLMLYRVYGLRSLKHLFPNLAVIRGQNLFFNSYALVAFEMRDLEELGLVRLTAILKGAVHLSKNHKLCYVTAIDWERLAVGVEPREHQFKENREDQLCPNYCREECPSTKYNGISSRRCWTSEPGDCQKNLACNCAGGQPCGEDGTCCHPYCLGGCSGPSASDCFACKNVLFQGECHPVCPHGTYKLSDHSCLTDKQCLSLSPVSGSGGEESKSGPKLLEGSQGQPSLCVFDCPVGYKVDESKDQKIPRCVLCGGFCPKVCNSTIVHSIEDSKRLFGCSKVSGNLDIQIMSGENIDKELTKNMGGIREVTGYIKIMRSYALLTLHFFKGLEIIGGEQLALNLYSLLVVDNSNLLEIFPQEQMNKMAIRKGRVSFHGNRKLCFGKISNFTAKVGVRPQLDSKGINVDISNTTNGDLIPCLHVPLNVVVTKIAPIMVVLKWERYHGGDARQLINYIIHYKKVTEPVVDLYAGRDACSETEWSTQDVQPSPIGNVSSYEYSFLHLEPFTKYAVYIQAYTLPTASVASQSKVIYIKTSPAVPSEPLNLEVKSNGPHELTVKWQPPKKPNGRVTHYKVFYNAQKFNGEGFQKRDFCDNPMRNTREIEAEKEKRRLAQLKTEKEAQEQLPHQCCACPKSKEQVEREKEDRQREISFENELHNAVYTKKWRTECLDKDAEFELPDMELGNRRVRRQAMVYNDGLDFDRPLTSKDVNMNSMYGGYDSSEIFGFKPRPAVVNTGSGGASGGGGNVGGGSGGVTVIAGTTTISTTAGGKYVTSTARFTTAGPEVEKANASVINATVASVVVHEVIIYDTEVQLSDLQHFQNYNIEVIACHETNPDTGEKLCGTGAITTEQTKPDPKSDNINVSSVHIELMSNKTGEVLIKWSPPKQPNGLILKYNVQYQQLDLDRETIPETVCVSTRRYLNASGGHRLPGLAPGNYSLKIMAHSLAGNGSFTPAVFFSIPHVAGPDENNTGTVVAIFLVVATLFAIVIVVAVYRYFRWKKKQAETMVSQNPYYMPTGELYIPDEWEMPRDNIRLIKELGQGSFGTVCEGQMYNPHTKTHISVAIKTVNDKADFHERIKILTEATTMKVFECHHVVKLLGVVSKGQPALVVMELMAQGDLRNYLRKCRVDEEEYLEYHPPTTNQIRQMAGEIADGMAYLADKKIVHRDLAARNCLVAKDLTVKIADFGMARDVYMTDYYRKDQRALLPVRWMAPESLHDGIFTTMSDIWSYGVVLWEMVTLAEQPYQGLSNEEVRRFIMEARVMSAPVGCPLDLYCMMEKCWKYNPKQRPTFKNLIELLVPYLSNQFREVSYFFQEVIRSDAEDEEDMEEEEEEDDDDDDDNCRPEGEEFEDEDYEDEEDDIPEAERDFRLRDEKMLRVAGPDEDGVSGDRSPRYSSHSSEEDEEAESDAPEPYFLSSVSDPQVTGAGGGPARALRSRDGSRGRSQSGERSPLLLHQGDVQEPLLYPPPPSMPSSSGGGVAPQAMEDFDNIDVDDEDSDNNSNYLGPSRDAKFVSERLKLLPGSPAGPSSRTKPNRQAGLVSGNAGGPPPSSSLSPQLSPDYTIMSPKSTLSSSPLVPPSHEKLSPASAASLVTPPPAPLSTFSVPNPTPSSGSRQPPFSPAPPLAGTGPASVSKPVLQVDMEGVAQPRGLTSKLSAFDRPQDSGDLYQNKRLTEKSLGGPAAAPMGAGGDASTSASSGGKKPSSSSSSNSESNSISNSGSEGGSKESSSSSGSGHHRFNGPTANGHGPFSHQQAALC</sequence>
<comment type="catalytic activity">
    <reaction evidence="19 21">
        <text>L-tyrosyl-[protein] + ATP = O-phospho-L-tyrosyl-[protein] + ADP + H(+)</text>
        <dbReference type="Rhea" id="RHEA:10596"/>
        <dbReference type="Rhea" id="RHEA-COMP:10136"/>
        <dbReference type="Rhea" id="RHEA-COMP:20101"/>
        <dbReference type="ChEBI" id="CHEBI:15378"/>
        <dbReference type="ChEBI" id="CHEBI:30616"/>
        <dbReference type="ChEBI" id="CHEBI:46858"/>
        <dbReference type="ChEBI" id="CHEBI:61978"/>
        <dbReference type="ChEBI" id="CHEBI:456216"/>
        <dbReference type="EC" id="2.7.10.1"/>
    </reaction>
</comment>
<protein>
    <recommendedName>
        <fullName evidence="21">Tyrosine-protein kinase receptor</fullName>
        <ecNumber evidence="21">2.7.10.1</ecNumber>
    </recommendedName>
</protein>
<dbReference type="Gene3D" id="3.30.200.20">
    <property type="entry name" value="Phosphorylase Kinase, domain 1"/>
    <property type="match status" value="1"/>
</dbReference>
<dbReference type="CDD" id="cd00064">
    <property type="entry name" value="FU"/>
    <property type="match status" value="1"/>
</dbReference>
<dbReference type="InterPro" id="IPR013783">
    <property type="entry name" value="Ig-like_fold"/>
</dbReference>
<keyword evidence="4" id="KW-0808">Transferase</keyword>
<keyword evidence="7" id="KW-0479">Metal-binding</keyword>
<dbReference type="InterPro" id="IPR036941">
    <property type="entry name" value="Rcpt_L-dom_sf"/>
</dbReference>
<dbReference type="SUPFAM" id="SSF57184">
    <property type="entry name" value="Growth factor receptor domain"/>
    <property type="match status" value="1"/>
</dbReference>
<dbReference type="Pfam" id="PF00757">
    <property type="entry name" value="Furin-like"/>
    <property type="match status" value="1"/>
</dbReference>